<reference evidence="3 4" key="1">
    <citation type="submission" date="2019-02" db="EMBL/GenBank/DDBJ databases">
        <title>Deep-cultivation of Planctomycetes and their phenomic and genomic characterization uncovers novel biology.</title>
        <authorList>
            <person name="Wiegand S."/>
            <person name="Jogler M."/>
            <person name="Boedeker C."/>
            <person name="Pinto D."/>
            <person name="Vollmers J."/>
            <person name="Rivas-Marin E."/>
            <person name="Kohn T."/>
            <person name="Peeters S.H."/>
            <person name="Heuer A."/>
            <person name="Rast P."/>
            <person name="Oberbeckmann S."/>
            <person name="Bunk B."/>
            <person name="Jeske O."/>
            <person name="Meyerdierks A."/>
            <person name="Storesund J.E."/>
            <person name="Kallscheuer N."/>
            <person name="Luecker S."/>
            <person name="Lage O.M."/>
            <person name="Pohl T."/>
            <person name="Merkel B.J."/>
            <person name="Hornburger P."/>
            <person name="Mueller R.-W."/>
            <person name="Bruemmer F."/>
            <person name="Labrenz M."/>
            <person name="Spormann A.M."/>
            <person name="Op Den Camp H."/>
            <person name="Overmann J."/>
            <person name="Amann R."/>
            <person name="Jetten M.S.M."/>
            <person name="Mascher T."/>
            <person name="Medema M.H."/>
            <person name="Devos D.P."/>
            <person name="Kaster A.-K."/>
            <person name="Ovreas L."/>
            <person name="Rohde M."/>
            <person name="Galperin M.Y."/>
            <person name="Jogler C."/>
        </authorList>
    </citation>
    <scope>NUCLEOTIDE SEQUENCE [LARGE SCALE GENOMIC DNA]</scope>
    <source>
        <strain evidence="3 4">CA85</strain>
    </source>
</reference>
<comment type="caution">
    <text evidence="3">The sequence shown here is derived from an EMBL/GenBank/DDBJ whole genome shotgun (WGS) entry which is preliminary data.</text>
</comment>
<proteinExistence type="predicted"/>
<sequence>MSLDTLPAAESSPATDIPPAPIKKKQPKPAANRTSSLYRVMWRWHFYAGVFVTPVLAVIAITGGIYLFAAEITDSAHSEYLFRNPSAGETLTASTGGIDPNLHSGRDSSVLVANAEAAVPGAEAVRIRRHADDSRNTVVWVEPPQKEGEEKKSEKRKRRRDKSIAVYVDPASGDVRHQMTGTTSLESFFRTVLKIHRELFAGTPGRIIVELTTCWALVLFLTGVYLWWPRRKEKVRGVWLPRLRGKPYVVLRDLHSVLGVYLLPVCILLIVTGLFYTLIWGESFHLASKQFFETPAEAAEDGSRGSGKGKDKEPEPYVEPAFGLQAAFDVAVHRYPERDITVDLPKGSSDHYSVSAINDYARGTYGAMNSTGFQIHRKTGEVMKIDDLADNPRYWWHRWAYPLHVGSVVGPLSKVIWFAACILFVALPVTGIWMWWKRRPAGRSGLPRKPPSGYVSKTVIVSIVALCLLLPLFGLSVVLILILDRVMLMLQKSPETAAA</sequence>
<dbReference type="PANTHER" id="PTHR34219">
    <property type="entry name" value="IRON-REGULATED INNER MEMBRANE PROTEIN-RELATED"/>
    <property type="match status" value="1"/>
</dbReference>
<organism evidence="3 4">
    <name type="scientific">Allorhodopirellula solitaria</name>
    <dbReference type="NCBI Taxonomy" id="2527987"/>
    <lineage>
        <taxon>Bacteria</taxon>
        <taxon>Pseudomonadati</taxon>
        <taxon>Planctomycetota</taxon>
        <taxon>Planctomycetia</taxon>
        <taxon>Pirellulales</taxon>
        <taxon>Pirellulaceae</taxon>
        <taxon>Allorhodopirellula</taxon>
    </lineage>
</organism>
<feature type="compositionally biased region" description="Basic and acidic residues" evidence="1">
    <location>
        <begin position="144"/>
        <end position="153"/>
    </location>
</feature>
<keyword evidence="2" id="KW-0812">Transmembrane</keyword>
<feature type="region of interest" description="Disordered" evidence="1">
    <location>
        <begin position="1"/>
        <end position="29"/>
    </location>
</feature>
<evidence type="ECO:0000256" key="2">
    <source>
        <dbReference type="SAM" id="Phobius"/>
    </source>
</evidence>
<dbReference type="InterPro" id="IPR005625">
    <property type="entry name" value="PepSY-ass_TM"/>
</dbReference>
<keyword evidence="2" id="KW-1133">Transmembrane helix</keyword>
<keyword evidence="4" id="KW-1185">Reference proteome</keyword>
<keyword evidence="2" id="KW-0472">Membrane</keyword>
<evidence type="ECO:0000256" key="1">
    <source>
        <dbReference type="SAM" id="MobiDB-lite"/>
    </source>
</evidence>
<feature type="transmembrane region" description="Helical" evidence="2">
    <location>
        <begin position="415"/>
        <end position="436"/>
    </location>
</feature>
<feature type="transmembrane region" description="Helical" evidence="2">
    <location>
        <begin position="258"/>
        <end position="279"/>
    </location>
</feature>
<gene>
    <name evidence="3" type="ORF">CA85_16950</name>
</gene>
<protein>
    <submittedName>
        <fullName evidence="3">PepSY-associated TM helix</fullName>
    </submittedName>
</protein>
<dbReference type="Pfam" id="PF03929">
    <property type="entry name" value="PepSY_TM"/>
    <property type="match status" value="1"/>
</dbReference>
<dbReference type="PANTHER" id="PTHR34219:SF1">
    <property type="entry name" value="PEPSY DOMAIN-CONTAINING PROTEIN"/>
    <property type="match status" value="1"/>
</dbReference>
<dbReference type="AlphaFoldDB" id="A0A5C5YBY4"/>
<feature type="transmembrane region" description="Helical" evidence="2">
    <location>
        <begin position="207"/>
        <end position="228"/>
    </location>
</feature>
<feature type="region of interest" description="Disordered" evidence="1">
    <location>
        <begin position="142"/>
        <end position="162"/>
    </location>
</feature>
<name>A0A5C5YBY4_9BACT</name>
<feature type="transmembrane region" description="Helical" evidence="2">
    <location>
        <begin position="459"/>
        <end position="483"/>
    </location>
</feature>
<evidence type="ECO:0000313" key="4">
    <source>
        <dbReference type="Proteomes" id="UP000318053"/>
    </source>
</evidence>
<dbReference type="EMBL" id="SJPK01000003">
    <property type="protein sequence ID" value="TWT73227.1"/>
    <property type="molecule type" value="Genomic_DNA"/>
</dbReference>
<feature type="transmembrane region" description="Helical" evidence="2">
    <location>
        <begin position="44"/>
        <end position="69"/>
    </location>
</feature>
<feature type="region of interest" description="Disordered" evidence="1">
    <location>
        <begin position="297"/>
        <end position="316"/>
    </location>
</feature>
<evidence type="ECO:0000313" key="3">
    <source>
        <dbReference type="EMBL" id="TWT73227.1"/>
    </source>
</evidence>
<dbReference type="Proteomes" id="UP000318053">
    <property type="component" value="Unassembled WGS sequence"/>
</dbReference>
<dbReference type="RefSeq" id="WP_146390774.1">
    <property type="nucleotide sequence ID" value="NZ_SJPK01000003.1"/>
</dbReference>
<accession>A0A5C5YBY4</accession>
<dbReference type="OrthoDB" id="111691at2"/>